<gene>
    <name evidence="1" type="ORF">QCA50_014069</name>
</gene>
<keyword evidence="2" id="KW-1185">Reference proteome</keyword>
<evidence type="ECO:0000313" key="1">
    <source>
        <dbReference type="EMBL" id="KAK7682686.1"/>
    </source>
</evidence>
<proteinExistence type="predicted"/>
<sequence length="60" mass="6671">MVELDIVWPSTVARCTVIAVADSERFMRNIATQPITEPANDPLMASAARRFDSKTVRYSA</sequence>
<reference evidence="1 2" key="1">
    <citation type="submission" date="2022-09" db="EMBL/GenBank/DDBJ databases">
        <authorList>
            <person name="Palmer J.M."/>
        </authorList>
    </citation>
    <scope>NUCLEOTIDE SEQUENCE [LARGE SCALE GENOMIC DNA]</scope>
    <source>
        <strain evidence="1 2">DSM 7382</strain>
    </source>
</reference>
<dbReference type="AlphaFoldDB" id="A0AAW0FPM7"/>
<comment type="caution">
    <text evidence="1">The sequence shown here is derived from an EMBL/GenBank/DDBJ whole genome shotgun (WGS) entry which is preliminary data.</text>
</comment>
<dbReference type="Proteomes" id="UP001385951">
    <property type="component" value="Unassembled WGS sequence"/>
</dbReference>
<accession>A0AAW0FPM7</accession>
<organism evidence="1 2">
    <name type="scientific">Cerrena zonata</name>
    <dbReference type="NCBI Taxonomy" id="2478898"/>
    <lineage>
        <taxon>Eukaryota</taxon>
        <taxon>Fungi</taxon>
        <taxon>Dikarya</taxon>
        <taxon>Basidiomycota</taxon>
        <taxon>Agaricomycotina</taxon>
        <taxon>Agaricomycetes</taxon>
        <taxon>Polyporales</taxon>
        <taxon>Cerrenaceae</taxon>
        <taxon>Cerrena</taxon>
    </lineage>
</organism>
<evidence type="ECO:0000313" key="2">
    <source>
        <dbReference type="Proteomes" id="UP001385951"/>
    </source>
</evidence>
<dbReference type="EMBL" id="JASBNA010000034">
    <property type="protein sequence ID" value="KAK7682686.1"/>
    <property type="molecule type" value="Genomic_DNA"/>
</dbReference>
<name>A0AAW0FPM7_9APHY</name>
<protein>
    <submittedName>
        <fullName evidence="1">Uncharacterized protein</fullName>
    </submittedName>
</protein>